<evidence type="ECO:0000256" key="4">
    <source>
        <dbReference type="ARBA" id="ARBA00023163"/>
    </source>
</evidence>
<dbReference type="AlphaFoldDB" id="A0A1Y5Y7J6"/>
<gene>
    <name evidence="8" type="ORF">SAMN05661093_09458</name>
</gene>
<reference evidence="8 9" key="1">
    <citation type="submission" date="2017-04" db="EMBL/GenBank/DDBJ databases">
        <authorList>
            <person name="Afonso C.L."/>
            <person name="Miller P.J."/>
            <person name="Scott M.A."/>
            <person name="Spackman E."/>
            <person name="Goraichik I."/>
            <person name="Dimitrov K.M."/>
            <person name="Suarez D.L."/>
            <person name="Swayne D.E."/>
        </authorList>
    </citation>
    <scope>NUCLEOTIDE SEQUENCE [LARGE SCALE GENOMIC DNA]</scope>
    <source>
        <strain evidence="8 9">DSM 43828</strain>
    </source>
</reference>
<evidence type="ECO:0000256" key="5">
    <source>
        <dbReference type="PROSITE-ProRule" id="PRU01091"/>
    </source>
</evidence>
<dbReference type="Gene3D" id="1.10.10.10">
    <property type="entry name" value="Winged helix-like DNA-binding domain superfamily/Winged helix DNA-binding domain"/>
    <property type="match status" value="1"/>
</dbReference>
<dbReference type="Gene3D" id="1.25.40.10">
    <property type="entry name" value="Tetratricopeptide repeat domain"/>
    <property type="match status" value="1"/>
</dbReference>
<dbReference type="InterPro" id="IPR016032">
    <property type="entry name" value="Sig_transdc_resp-reg_C-effctor"/>
</dbReference>
<organism evidence="8 9">
    <name type="scientific">Kibdelosporangium aridum</name>
    <dbReference type="NCBI Taxonomy" id="2030"/>
    <lineage>
        <taxon>Bacteria</taxon>
        <taxon>Bacillati</taxon>
        <taxon>Actinomycetota</taxon>
        <taxon>Actinomycetes</taxon>
        <taxon>Pseudonocardiales</taxon>
        <taxon>Pseudonocardiaceae</taxon>
        <taxon>Kibdelosporangium</taxon>
    </lineage>
</organism>
<dbReference type="Pfam" id="PF03704">
    <property type="entry name" value="BTAD"/>
    <property type="match status" value="1"/>
</dbReference>
<keyword evidence="3 5" id="KW-0238">DNA-binding</keyword>
<dbReference type="PANTHER" id="PTHR35807">
    <property type="entry name" value="TRANSCRIPTIONAL REGULATOR REDD-RELATED"/>
    <property type="match status" value="1"/>
</dbReference>
<dbReference type="GO" id="GO:0000160">
    <property type="term" value="P:phosphorelay signal transduction system"/>
    <property type="evidence" value="ECO:0007669"/>
    <property type="project" value="InterPro"/>
</dbReference>
<comment type="similarity">
    <text evidence="1">Belongs to the AfsR/DnrI/RedD regulatory family.</text>
</comment>
<dbReference type="EMBL" id="FWXV01000012">
    <property type="protein sequence ID" value="SMD25880.1"/>
    <property type="molecule type" value="Genomic_DNA"/>
</dbReference>
<keyword evidence="2" id="KW-0805">Transcription regulation</keyword>
<evidence type="ECO:0000256" key="1">
    <source>
        <dbReference type="ARBA" id="ARBA00005820"/>
    </source>
</evidence>
<dbReference type="InterPro" id="IPR001867">
    <property type="entry name" value="OmpR/PhoB-type_DNA-bd"/>
</dbReference>
<dbReference type="InterPro" id="IPR051677">
    <property type="entry name" value="AfsR-DnrI-RedD_regulator"/>
</dbReference>
<accession>A0A1Y5Y7J6</accession>
<dbReference type="SMART" id="SM00862">
    <property type="entry name" value="Trans_reg_C"/>
    <property type="match status" value="1"/>
</dbReference>
<evidence type="ECO:0000313" key="8">
    <source>
        <dbReference type="EMBL" id="SMD25880.1"/>
    </source>
</evidence>
<keyword evidence="9" id="KW-1185">Reference proteome</keyword>
<evidence type="ECO:0000256" key="3">
    <source>
        <dbReference type="ARBA" id="ARBA00023125"/>
    </source>
</evidence>
<dbReference type="InterPro" id="IPR005158">
    <property type="entry name" value="BTAD"/>
</dbReference>
<evidence type="ECO:0000259" key="7">
    <source>
        <dbReference type="PROSITE" id="PS51755"/>
    </source>
</evidence>
<evidence type="ECO:0000313" key="9">
    <source>
        <dbReference type="Proteomes" id="UP000192674"/>
    </source>
</evidence>
<protein>
    <submittedName>
        <fullName evidence="8">DNA-binding transcriptional activator of the SARP family</fullName>
    </submittedName>
</protein>
<dbReference type="GO" id="GO:0003677">
    <property type="term" value="F:DNA binding"/>
    <property type="evidence" value="ECO:0007669"/>
    <property type="project" value="UniProtKB-UniRule"/>
</dbReference>
<dbReference type="Pfam" id="PF00486">
    <property type="entry name" value="Trans_reg_C"/>
    <property type="match status" value="1"/>
</dbReference>
<feature type="region of interest" description="Disordered" evidence="6">
    <location>
        <begin position="260"/>
        <end position="294"/>
    </location>
</feature>
<dbReference type="PROSITE" id="PS51755">
    <property type="entry name" value="OMPR_PHOB"/>
    <property type="match status" value="1"/>
</dbReference>
<proteinExistence type="inferred from homology"/>
<dbReference type="GO" id="GO:0006355">
    <property type="term" value="P:regulation of DNA-templated transcription"/>
    <property type="evidence" value="ECO:0007669"/>
    <property type="project" value="InterPro"/>
</dbReference>
<dbReference type="CDD" id="cd15831">
    <property type="entry name" value="BTAD"/>
    <property type="match status" value="1"/>
</dbReference>
<evidence type="ECO:0000256" key="6">
    <source>
        <dbReference type="SAM" id="MobiDB-lite"/>
    </source>
</evidence>
<dbReference type="InterPro" id="IPR011990">
    <property type="entry name" value="TPR-like_helical_dom_sf"/>
</dbReference>
<feature type="DNA-binding region" description="OmpR/PhoB-type" evidence="5">
    <location>
        <begin position="6"/>
        <end position="110"/>
    </location>
</feature>
<feature type="domain" description="OmpR/PhoB-type" evidence="7">
    <location>
        <begin position="6"/>
        <end position="110"/>
    </location>
</feature>
<dbReference type="InterPro" id="IPR036388">
    <property type="entry name" value="WH-like_DNA-bd_sf"/>
</dbReference>
<sequence>MRMQTDTSGRESDLEFNLLGQVEIRRGARAYGPTAPKLLQTLALLLTEAGKVVPSESLINELWGERPPASAQRTMQTYVYQLRKLLKDNNLVSTPERVLCTKAPGYLFAIDRSQVDEFHFTQLYDRGRAEMAERRFEQAARSLRSALALWSGPPLANVERGPLLSAYAVDLQERRRQAHSLRIQAEIEAGMHRELIGELRALTTANPLDEHLHAQLICVLDRSGRRGEALHAYHRLRAGLMKELGVEPSRELQQLNLDMLSNGSSRRAVRHTDGERNGTLPRPVPPDQVGPNDRVVRWPLDQEIR</sequence>
<dbReference type="SUPFAM" id="SSF48452">
    <property type="entry name" value="TPR-like"/>
    <property type="match status" value="1"/>
</dbReference>
<name>A0A1Y5Y7J6_KIBAR</name>
<keyword evidence="4" id="KW-0804">Transcription</keyword>
<dbReference type="PANTHER" id="PTHR35807:SF1">
    <property type="entry name" value="TRANSCRIPTIONAL REGULATOR REDD"/>
    <property type="match status" value="1"/>
</dbReference>
<dbReference type="SUPFAM" id="SSF46894">
    <property type="entry name" value="C-terminal effector domain of the bipartite response regulators"/>
    <property type="match status" value="1"/>
</dbReference>
<evidence type="ECO:0000256" key="2">
    <source>
        <dbReference type="ARBA" id="ARBA00023015"/>
    </source>
</evidence>
<dbReference type="Proteomes" id="UP000192674">
    <property type="component" value="Unassembled WGS sequence"/>
</dbReference>
<dbReference type="SMART" id="SM01043">
    <property type="entry name" value="BTAD"/>
    <property type="match status" value="1"/>
</dbReference>